<feature type="transmembrane region" description="Helical" evidence="5">
    <location>
        <begin position="73"/>
        <end position="91"/>
    </location>
</feature>
<dbReference type="OrthoDB" id="654481at2"/>
<evidence type="ECO:0000256" key="2">
    <source>
        <dbReference type="ARBA" id="ARBA00022692"/>
    </source>
</evidence>
<dbReference type="GO" id="GO:0005385">
    <property type="term" value="F:zinc ion transmembrane transporter activity"/>
    <property type="evidence" value="ECO:0007669"/>
    <property type="project" value="TreeGrafter"/>
</dbReference>
<dbReference type="AlphaFoldDB" id="A4CLY4"/>
<gene>
    <name evidence="6" type="ordered locus">RB2501_16184</name>
</gene>
<feature type="transmembrane region" description="Helical" evidence="5">
    <location>
        <begin position="133"/>
        <end position="152"/>
    </location>
</feature>
<protein>
    <recommendedName>
        <fullName evidence="8">ZIP family metal transporter</fullName>
    </recommendedName>
</protein>
<evidence type="ECO:0000313" key="7">
    <source>
        <dbReference type="Proteomes" id="UP000009049"/>
    </source>
</evidence>
<accession>A4CLY4</accession>
<keyword evidence="2 5" id="KW-0812">Transmembrane</keyword>
<comment type="subcellular location">
    <subcellularLocation>
        <location evidence="1">Membrane</location>
        <topology evidence="1">Multi-pass membrane protein</topology>
    </subcellularLocation>
</comment>
<evidence type="ECO:0008006" key="8">
    <source>
        <dbReference type="Google" id="ProtNLM"/>
    </source>
</evidence>
<organism evidence="6 7">
    <name type="scientific">Robiginitalea biformata (strain ATCC BAA-864 / DSM 15991 / KCTC 12146 / HTCC2501)</name>
    <dbReference type="NCBI Taxonomy" id="313596"/>
    <lineage>
        <taxon>Bacteria</taxon>
        <taxon>Pseudomonadati</taxon>
        <taxon>Bacteroidota</taxon>
        <taxon>Flavobacteriia</taxon>
        <taxon>Flavobacteriales</taxon>
        <taxon>Flavobacteriaceae</taxon>
        <taxon>Robiginitalea</taxon>
    </lineage>
</organism>
<name>A4CLY4_ROBBH</name>
<dbReference type="eggNOG" id="COG0428">
    <property type="taxonomic scope" value="Bacteria"/>
</dbReference>
<feature type="transmembrane region" description="Helical" evidence="5">
    <location>
        <begin position="12"/>
        <end position="31"/>
    </location>
</feature>
<evidence type="ECO:0000256" key="3">
    <source>
        <dbReference type="ARBA" id="ARBA00022989"/>
    </source>
</evidence>
<dbReference type="Proteomes" id="UP000009049">
    <property type="component" value="Chromosome"/>
</dbReference>
<reference evidence="6 7" key="1">
    <citation type="journal article" date="2009" name="J. Bacteriol.">
        <title>Complete genome sequence of Robiginitalea biformata HTCC2501.</title>
        <authorList>
            <person name="Oh H.M."/>
            <person name="Giovannoni S.J."/>
            <person name="Lee K."/>
            <person name="Ferriera S."/>
            <person name="Johnson J."/>
            <person name="Cho J.C."/>
        </authorList>
    </citation>
    <scope>NUCLEOTIDE SEQUENCE [LARGE SCALE GENOMIC DNA]</scope>
    <source>
        <strain evidence="7">ATCC BAA-864 / HTCC2501 / KCTC 12146</strain>
    </source>
</reference>
<feature type="transmembrane region" description="Helical" evidence="5">
    <location>
        <begin position="43"/>
        <end position="61"/>
    </location>
</feature>
<dbReference type="KEGG" id="rbi:RB2501_16184"/>
<dbReference type="GO" id="GO:0016020">
    <property type="term" value="C:membrane"/>
    <property type="evidence" value="ECO:0007669"/>
    <property type="project" value="UniProtKB-SubCell"/>
</dbReference>
<dbReference type="RefSeq" id="WP_015755198.1">
    <property type="nucleotide sequence ID" value="NC_013222.1"/>
</dbReference>
<evidence type="ECO:0000256" key="5">
    <source>
        <dbReference type="SAM" id="Phobius"/>
    </source>
</evidence>
<dbReference type="HOGENOM" id="CLU_099364_0_0_10"/>
<dbReference type="PANTHER" id="PTHR11040:SF44">
    <property type="entry name" value="PROTEIN ZNTC-RELATED"/>
    <property type="match status" value="1"/>
</dbReference>
<dbReference type="InterPro" id="IPR003689">
    <property type="entry name" value="ZIP"/>
</dbReference>
<evidence type="ECO:0000256" key="1">
    <source>
        <dbReference type="ARBA" id="ARBA00004141"/>
    </source>
</evidence>
<keyword evidence="4 5" id="KW-0472">Membrane</keyword>
<feature type="transmembrane region" description="Helical" evidence="5">
    <location>
        <begin position="103"/>
        <end position="121"/>
    </location>
</feature>
<dbReference type="Pfam" id="PF02535">
    <property type="entry name" value="Zip"/>
    <property type="match status" value="1"/>
</dbReference>
<keyword evidence="7" id="KW-1185">Reference proteome</keyword>
<dbReference type="PANTHER" id="PTHR11040">
    <property type="entry name" value="ZINC/IRON TRANSPORTER"/>
    <property type="match status" value="1"/>
</dbReference>
<dbReference type="STRING" id="313596.RB2501_16184"/>
<feature type="transmembrane region" description="Helical" evidence="5">
    <location>
        <begin position="190"/>
        <end position="209"/>
    </location>
</feature>
<dbReference type="EMBL" id="CP001712">
    <property type="protein sequence ID" value="EAR15883.1"/>
    <property type="molecule type" value="Genomic_DNA"/>
</dbReference>
<evidence type="ECO:0000256" key="4">
    <source>
        <dbReference type="ARBA" id="ARBA00023136"/>
    </source>
</evidence>
<feature type="transmembrane region" description="Helical" evidence="5">
    <location>
        <begin position="159"/>
        <end position="178"/>
    </location>
</feature>
<proteinExistence type="predicted"/>
<evidence type="ECO:0000313" key="6">
    <source>
        <dbReference type="EMBL" id="EAR15883.1"/>
    </source>
</evidence>
<keyword evidence="3 5" id="KW-1133">Transmembrane helix</keyword>
<sequence length="234" mass="25019">MGSKPTKPIATTPWHLILPALAVLLSFLFLVARRKRQAGRQGLLLAFSGAFLLGITLLELIPEAYNSGNPRLTGVFVGVGILLQIVLEFLSRGAEHGHVHTQTGGKFPLLLLLGLSLHALLEGVPLENNREFLLAIVIHKIPVALILGGFLLRSGLSAGAAWTFMVLFAAMTPLGALSGRIPVLEHGHPYVLGLVIGVLLHVSTVILFESSEGHSFNLRKLTAIVLGMVLAYLA</sequence>
<feature type="transmembrane region" description="Helical" evidence="5">
    <location>
        <begin position="216"/>
        <end position="233"/>
    </location>
</feature>